<gene>
    <name evidence="1" type="ORF">BJ989_002971</name>
</gene>
<keyword evidence="2" id="KW-1185">Reference proteome</keyword>
<dbReference type="Pfam" id="PF21853">
    <property type="entry name" value="DUF6912"/>
    <property type="match status" value="1"/>
</dbReference>
<organism evidence="1 2">
    <name type="scientific">Nocardioides perillae</name>
    <dbReference type="NCBI Taxonomy" id="1119534"/>
    <lineage>
        <taxon>Bacteria</taxon>
        <taxon>Bacillati</taxon>
        <taxon>Actinomycetota</taxon>
        <taxon>Actinomycetes</taxon>
        <taxon>Propionibacteriales</taxon>
        <taxon>Nocardioidaceae</taxon>
        <taxon>Nocardioides</taxon>
    </lineage>
</organism>
<reference evidence="1 2" key="1">
    <citation type="submission" date="2020-07" db="EMBL/GenBank/DDBJ databases">
        <title>Sequencing the genomes of 1000 actinobacteria strains.</title>
        <authorList>
            <person name="Klenk H.-P."/>
        </authorList>
    </citation>
    <scope>NUCLEOTIDE SEQUENCE [LARGE SCALE GENOMIC DNA]</scope>
    <source>
        <strain evidence="1 2">DSM 24552</strain>
    </source>
</reference>
<evidence type="ECO:0000313" key="1">
    <source>
        <dbReference type="EMBL" id="NYG56667.1"/>
    </source>
</evidence>
<sequence length="148" mass="15257">MSTRVYVPVTATGLAALVADGRLAGPLRAHAVTPALAEAWAAAGGGSDEEELELVALEAAADASWHARGPADPPRRHVVAADVPAVEGLLTNGVDPDDPSLVEVTADIPWKRIASAHVDTEDRTAGPDGGAPDDALAWFATQEIRDLL</sequence>
<protein>
    <submittedName>
        <fullName evidence="1">Uncharacterized protein</fullName>
    </submittedName>
</protein>
<dbReference type="EMBL" id="JACCAC010000001">
    <property type="protein sequence ID" value="NYG56667.1"/>
    <property type="molecule type" value="Genomic_DNA"/>
</dbReference>
<name>A0A7Y9UMZ7_9ACTN</name>
<dbReference type="RefSeq" id="WP_179518886.1">
    <property type="nucleotide sequence ID" value="NZ_JACCAC010000001.1"/>
</dbReference>
<dbReference type="Proteomes" id="UP000544110">
    <property type="component" value="Unassembled WGS sequence"/>
</dbReference>
<accession>A0A7Y9UMZ7</accession>
<evidence type="ECO:0000313" key="2">
    <source>
        <dbReference type="Proteomes" id="UP000544110"/>
    </source>
</evidence>
<comment type="caution">
    <text evidence="1">The sequence shown here is derived from an EMBL/GenBank/DDBJ whole genome shotgun (WGS) entry which is preliminary data.</text>
</comment>
<proteinExistence type="predicted"/>
<dbReference type="AlphaFoldDB" id="A0A7Y9UMZ7"/>
<dbReference type="InterPro" id="IPR054206">
    <property type="entry name" value="DUF6912"/>
</dbReference>